<feature type="binding site" evidence="9">
    <location>
        <begin position="117"/>
        <end position="123"/>
    </location>
    <ligand>
        <name>ATP</name>
        <dbReference type="ChEBI" id="CHEBI:30616"/>
    </ligand>
</feature>
<evidence type="ECO:0000256" key="4">
    <source>
        <dbReference type="ARBA" id="ARBA00022598"/>
    </source>
</evidence>
<evidence type="ECO:0000256" key="9">
    <source>
        <dbReference type="HAMAP-Rule" id="MF_00639"/>
    </source>
</evidence>
<dbReference type="InterPro" id="IPR036615">
    <property type="entry name" value="Mur_ligase_C_dom_sf"/>
</dbReference>
<dbReference type="SUPFAM" id="SSF53244">
    <property type="entry name" value="MurD-like peptide ligases, peptide-binding domain"/>
    <property type="match status" value="1"/>
</dbReference>
<keyword evidence="3 9" id="KW-0963">Cytoplasm</keyword>
<keyword evidence="9 10" id="KW-0961">Cell wall biogenesis/degradation</keyword>
<evidence type="ECO:0000256" key="5">
    <source>
        <dbReference type="ARBA" id="ARBA00022618"/>
    </source>
</evidence>
<keyword evidence="4 9" id="KW-0436">Ligase</keyword>
<keyword evidence="9 10" id="KW-0133">Cell shape</keyword>
<evidence type="ECO:0000256" key="1">
    <source>
        <dbReference type="ARBA" id="ARBA00004496"/>
    </source>
</evidence>
<dbReference type="InterPro" id="IPR005762">
    <property type="entry name" value="MurD"/>
</dbReference>
<protein>
    <recommendedName>
        <fullName evidence="9 10">UDP-N-acetylmuramoylalanine--D-glutamate ligase</fullName>
        <ecNumber evidence="9 10">6.3.2.9</ecNumber>
    </recommendedName>
    <alternativeName>
        <fullName evidence="9">D-glutamic acid-adding enzyme</fullName>
    </alternativeName>
    <alternativeName>
        <fullName evidence="9">UDP-N-acetylmuramoyl-L-alanyl-D-glutamate synthetase</fullName>
    </alternativeName>
</protein>
<evidence type="ECO:0000256" key="2">
    <source>
        <dbReference type="ARBA" id="ARBA00004752"/>
    </source>
</evidence>
<keyword evidence="8 9" id="KW-0131">Cell cycle</keyword>
<dbReference type="Gene3D" id="3.90.190.20">
    <property type="entry name" value="Mur ligase, C-terminal domain"/>
    <property type="match status" value="1"/>
</dbReference>
<dbReference type="EMBL" id="BAAADD010000003">
    <property type="protein sequence ID" value="GAA0566201.1"/>
    <property type="molecule type" value="Genomic_DNA"/>
</dbReference>
<dbReference type="EC" id="6.3.2.9" evidence="9 10"/>
<evidence type="ECO:0000259" key="12">
    <source>
        <dbReference type="Pfam" id="PF08245"/>
    </source>
</evidence>
<dbReference type="InterPro" id="IPR036565">
    <property type="entry name" value="Mur-like_cat_sf"/>
</dbReference>
<dbReference type="InterPro" id="IPR013221">
    <property type="entry name" value="Mur_ligase_cen"/>
</dbReference>
<keyword evidence="14" id="KW-1185">Reference proteome</keyword>
<feature type="domain" description="Mur ligase central" evidence="12">
    <location>
        <begin position="115"/>
        <end position="297"/>
    </location>
</feature>
<feature type="domain" description="Mur ligase C-terminal" evidence="11">
    <location>
        <begin position="319"/>
        <end position="432"/>
    </location>
</feature>
<dbReference type="PANTHER" id="PTHR43692:SF1">
    <property type="entry name" value="UDP-N-ACETYLMURAMOYLALANINE--D-GLUTAMATE LIGASE"/>
    <property type="match status" value="1"/>
</dbReference>
<evidence type="ECO:0000256" key="10">
    <source>
        <dbReference type="RuleBase" id="RU003664"/>
    </source>
</evidence>
<evidence type="ECO:0000256" key="7">
    <source>
        <dbReference type="ARBA" id="ARBA00022840"/>
    </source>
</evidence>
<evidence type="ECO:0000313" key="14">
    <source>
        <dbReference type="Proteomes" id="UP001499951"/>
    </source>
</evidence>
<evidence type="ECO:0000313" key="13">
    <source>
        <dbReference type="EMBL" id="GAA0566201.1"/>
    </source>
</evidence>
<dbReference type="Proteomes" id="UP001499951">
    <property type="component" value="Unassembled WGS sequence"/>
</dbReference>
<accession>A0ABP3PJW8</accession>
<organism evidence="13 14">
    <name type="scientific">Rhizomicrobium electricum</name>
    <dbReference type="NCBI Taxonomy" id="480070"/>
    <lineage>
        <taxon>Bacteria</taxon>
        <taxon>Pseudomonadati</taxon>
        <taxon>Pseudomonadota</taxon>
        <taxon>Alphaproteobacteria</taxon>
        <taxon>Micropepsales</taxon>
        <taxon>Micropepsaceae</taxon>
        <taxon>Rhizomicrobium</taxon>
    </lineage>
</organism>
<evidence type="ECO:0000256" key="8">
    <source>
        <dbReference type="ARBA" id="ARBA00023306"/>
    </source>
</evidence>
<comment type="pathway">
    <text evidence="2 9 10">Cell wall biogenesis; peptidoglycan biosynthesis.</text>
</comment>
<gene>
    <name evidence="9 13" type="primary">murD</name>
    <name evidence="13" type="ORF">GCM10008942_13290</name>
</gene>
<sequence>MIAVDTFAGRTVAVFGLARSGLAAVHALRAGGSEVLAWDDKESLRDAARAAGAKTIPWTEWPWDRLAAVILSPGVPLTHPVPHDVVVRAREWDVEVIGETELFARTITKTPVIAITGTNGKSTTTALIGHILKEAGFDAQVGGNIGQPALALAAPGPQTIYVLEISSYQIDLSPGLEADVSILSNITPDHIDRHGSLENYAAVKMRLLKQTKRAGRNVVGVDDSHCSGIFTRLTSNGGAPCVPVSVGKVLGRGVFVLDGVLYDAQSERSTKVMDLKSAPHLPGAHNWQNAALAYAAVAPFVGNADTIANAIISFPGLAHRIEDVGRIGKVRFVNDSKATNADAAERALVCFDDIWWIAGGRPKAGGIVPLAPYFSRIRKAYLIGEAAEAFAETLQGKAEVVMSGTLEAAVAAAAADAAASDVAEPVVLLSPACASFDQFSDFEKRGDVFRDLVAKLKPETA</sequence>
<evidence type="ECO:0000256" key="3">
    <source>
        <dbReference type="ARBA" id="ARBA00022490"/>
    </source>
</evidence>
<comment type="caution">
    <text evidence="13">The sequence shown here is derived from an EMBL/GenBank/DDBJ whole genome shotgun (WGS) entry which is preliminary data.</text>
</comment>
<comment type="function">
    <text evidence="9 10">Cell wall formation. Catalyzes the addition of glutamate to the nucleotide precursor UDP-N-acetylmuramoyl-L-alanine (UMA).</text>
</comment>
<keyword evidence="6 9" id="KW-0547">Nucleotide-binding</keyword>
<dbReference type="Gene3D" id="3.40.1190.10">
    <property type="entry name" value="Mur-like, catalytic domain"/>
    <property type="match status" value="1"/>
</dbReference>
<dbReference type="InterPro" id="IPR018109">
    <property type="entry name" value="Folylpolyglutamate_synth_CS"/>
</dbReference>
<reference evidence="14" key="1">
    <citation type="journal article" date="2019" name="Int. J. Syst. Evol. Microbiol.">
        <title>The Global Catalogue of Microorganisms (GCM) 10K type strain sequencing project: providing services to taxonomists for standard genome sequencing and annotation.</title>
        <authorList>
            <consortium name="The Broad Institute Genomics Platform"/>
            <consortium name="The Broad Institute Genome Sequencing Center for Infectious Disease"/>
            <person name="Wu L."/>
            <person name="Ma J."/>
        </authorList>
    </citation>
    <scope>NUCLEOTIDE SEQUENCE [LARGE SCALE GENOMIC DNA]</scope>
    <source>
        <strain evidence="14">JCM 15089</strain>
    </source>
</reference>
<keyword evidence="5 9" id="KW-0132">Cell division</keyword>
<dbReference type="Pfam" id="PF02875">
    <property type="entry name" value="Mur_ligase_C"/>
    <property type="match status" value="1"/>
</dbReference>
<comment type="similarity">
    <text evidence="9">Belongs to the MurCDEF family.</text>
</comment>
<dbReference type="NCBIfam" id="TIGR01087">
    <property type="entry name" value="murD"/>
    <property type="match status" value="1"/>
</dbReference>
<dbReference type="PROSITE" id="PS01011">
    <property type="entry name" value="FOLYLPOLYGLU_SYNT_1"/>
    <property type="match status" value="1"/>
</dbReference>
<dbReference type="RefSeq" id="WP_166933288.1">
    <property type="nucleotide sequence ID" value="NZ_BAAADD010000003.1"/>
</dbReference>
<keyword evidence="7 9" id="KW-0067">ATP-binding</keyword>
<dbReference type="InterPro" id="IPR004101">
    <property type="entry name" value="Mur_ligase_C"/>
</dbReference>
<comment type="catalytic activity">
    <reaction evidence="9 10">
        <text>UDP-N-acetyl-alpha-D-muramoyl-L-alanine + D-glutamate + ATP = UDP-N-acetyl-alpha-D-muramoyl-L-alanyl-D-glutamate + ADP + phosphate + H(+)</text>
        <dbReference type="Rhea" id="RHEA:16429"/>
        <dbReference type="ChEBI" id="CHEBI:15378"/>
        <dbReference type="ChEBI" id="CHEBI:29986"/>
        <dbReference type="ChEBI" id="CHEBI:30616"/>
        <dbReference type="ChEBI" id="CHEBI:43474"/>
        <dbReference type="ChEBI" id="CHEBI:83898"/>
        <dbReference type="ChEBI" id="CHEBI:83900"/>
        <dbReference type="ChEBI" id="CHEBI:456216"/>
        <dbReference type="EC" id="6.3.2.9"/>
    </reaction>
</comment>
<keyword evidence="9 10" id="KW-0573">Peptidoglycan synthesis</keyword>
<evidence type="ECO:0000259" key="11">
    <source>
        <dbReference type="Pfam" id="PF02875"/>
    </source>
</evidence>
<dbReference type="GO" id="GO:0016874">
    <property type="term" value="F:ligase activity"/>
    <property type="evidence" value="ECO:0007669"/>
    <property type="project" value="UniProtKB-KW"/>
</dbReference>
<dbReference type="HAMAP" id="MF_00639">
    <property type="entry name" value="MurD"/>
    <property type="match status" value="1"/>
</dbReference>
<evidence type="ECO:0000256" key="6">
    <source>
        <dbReference type="ARBA" id="ARBA00022741"/>
    </source>
</evidence>
<proteinExistence type="inferred from homology"/>
<dbReference type="SUPFAM" id="SSF53623">
    <property type="entry name" value="MurD-like peptide ligases, catalytic domain"/>
    <property type="match status" value="1"/>
</dbReference>
<comment type="subcellular location">
    <subcellularLocation>
        <location evidence="1 9 10">Cytoplasm</location>
    </subcellularLocation>
</comment>
<dbReference type="PANTHER" id="PTHR43692">
    <property type="entry name" value="UDP-N-ACETYLMURAMOYLALANINE--D-GLUTAMATE LIGASE"/>
    <property type="match status" value="1"/>
</dbReference>
<dbReference type="Gene3D" id="3.40.50.720">
    <property type="entry name" value="NAD(P)-binding Rossmann-like Domain"/>
    <property type="match status" value="1"/>
</dbReference>
<dbReference type="SUPFAM" id="SSF51984">
    <property type="entry name" value="MurCD N-terminal domain"/>
    <property type="match status" value="1"/>
</dbReference>
<name>A0ABP3PJW8_9PROT</name>
<dbReference type="Pfam" id="PF08245">
    <property type="entry name" value="Mur_ligase_M"/>
    <property type="match status" value="1"/>
</dbReference>